<dbReference type="GO" id="GO:0006360">
    <property type="term" value="P:transcription by RNA polymerase I"/>
    <property type="evidence" value="ECO:0007669"/>
    <property type="project" value="TreeGrafter"/>
</dbReference>
<dbReference type="InterPro" id="IPR036161">
    <property type="entry name" value="RPB6/omega-like_sf"/>
</dbReference>
<dbReference type="OrthoDB" id="259769at2759"/>
<evidence type="ECO:0008006" key="6">
    <source>
        <dbReference type="Google" id="ProtNLM"/>
    </source>
</evidence>
<protein>
    <recommendedName>
        <fullName evidence="6">DNA-directed RNA polymerase II subunit F</fullName>
    </recommendedName>
</protein>
<dbReference type="PIRSF" id="PIRSF000778">
    <property type="entry name" value="RpoK/RPB6"/>
    <property type="match status" value="1"/>
</dbReference>
<dbReference type="PANTHER" id="PTHR47227:SF5">
    <property type="entry name" value="DNA-DIRECTED RNA POLYMERASES I, II, AND III SUBUNIT RPABC2"/>
    <property type="match status" value="1"/>
</dbReference>
<dbReference type="InterPro" id="IPR020708">
    <property type="entry name" value="DNA-dir_RNA_polK_14-18kDa_CS"/>
</dbReference>
<sequence>MSDAGDYGEDVGVEDYEPEPDYDEEVPEAEEPLEEDNETNLDLNQQDATAGRTVVLGHDGSANPRLSKRVPDDKRTTTPFLTKYERARVLGTRATQIANNAPVLVEIEGETDALKLAELELKAKKLPCIIRRPLPDGSYEDWRVEELIL</sequence>
<dbReference type="GO" id="GO:0003899">
    <property type="term" value="F:DNA-directed RNA polymerase activity"/>
    <property type="evidence" value="ECO:0007669"/>
    <property type="project" value="InterPro"/>
</dbReference>
<dbReference type="GO" id="GO:0005736">
    <property type="term" value="C:RNA polymerase I complex"/>
    <property type="evidence" value="ECO:0007669"/>
    <property type="project" value="TreeGrafter"/>
</dbReference>
<dbReference type="GO" id="GO:0042797">
    <property type="term" value="P:tRNA transcription by RNA polymerase III"/>
    <property type="evidence" value="ECO:0007669"/>
    <property type="project" value="TreeGrafter"/>
</dbReference>
<evidence type="ECO:0000256" key="1">
    <source>
        <dbReference type="ARBA" id="ARBA00022478"/>
    </source>
</evidence>
<comment type="caution">
    <text evidence="4">The sequence shown here is derived from an EMBL/GenBank/DDBJ whole genome shotgun (WGS) entry which is preliminary data.</text>
</comment>
<dbReference type="InterPro" id="IPR006111">
    <property type="entry name" value="Rpo6/Rpb6"/>
</dbReference>
<dbReference type="PANTHER" id="PTHR47227">
    <property type="entry name" value="DNA-DIRECTED RNA POLYMERASE SUBUNIT K"/>
    <property type="match status" value="1"/>
</dbReference>
<proteinExistence type="predicted"/>
<keyword evidence="5" id="KW-1185">Reference proteome</keyword>
<name>A0A8H3EY34_9LECA</name>
<keyword evidence="1" id="KW-0240">DNA-directed RNA polymerase</keyword>
<dbReference type="GO" id="GO:0005666">
    <property type="term" value="C:RNA polymerase III complex"/>
    <property type="evidence" value="ECO:0007669"/>
    <property type="project" value="TreeGrafter"/>
</dbReference>
<dbReference type="Pfam" id="PF01192">
    <property type="entry name" value="RNA_pol_Rpb6"/>
    <property type="match status" value="1"/>
</dbReference>
<gene>
    <name evidence="4" type="ORF">GOMPHAMPRED_008253</name>
</gene>
<dbReference type="InterPro" id="IPR006110">
    <property type="entry name" value="Pol_omega/Rpo6/RPB6"/>
</dbReference>
<dbReference type="GO" id="GO:0005665">
    <property type="term" value="C:RNA polymerase II, core complex"/>
    <property type="evidence" value="ECO:0007669"/>
    <property type="project" value="TreeGrafter"/>
</dbReference>
<reference evidence="4" key="1">
    <citation type="submission" date="2021-03" db="EMBL/GenBank/DDBJ databases">
        <authorList>
            <person name="Tagirdzhanova G."/>
        </authorList>
    </citation>
    <scope>NUCLEOTIDE SEQUENCE</scope>
</reference>
<feature type="region of interest" description="Disordered" evidence="3">
    <location>
        <begin position="1"/>
        <end position="77"/>
    </location>
</feature>
<dbReference type="SUPFAM" id="SSF63562">
    <property type="entry name" value="RPB6/omega subunit-like"/>
    <property type="match status" value="1"/>
</dbReference>
<keyword evidence="2" id="KW-0804">Transcription</keyword>
<dbReference type="GO" id="GO:0006366">
    <property type="term" value="P:transcription by RNA polymerase II"/>
    <property type="evidence" value="ECO:0007669"/>
    <property type="project" value="TreeGrafter"/>
</dbReference>
<feature type="compositionally biased region" description="Acidic residues" evidence="3">
    <location>
        <begin position="1"/>
        <end position="39"/>
    </location>
</feature>
<evidence type="ECO:0000256" key="2">
    <source>
        <dbReference type="ARBA" id="ARBA00023163"/>
    </source>
</evidence>
<dbReference type="GO" id="GO:0003677">
    <property type="term" value="F:DNA binding"/>
    <property type="evidence" value="ECO:0007669"/>
    <property type="project" value="InterPro"/>
</dbReference>
<dbReference type="EMBL" id="CAJPDQ010000009">
    <property type="protein sequence ID" value="CAF9914761.1"/>
    <property type="molecule type" value="Genomic_DNA"/>
</dbReference>
<dbReference type="Gene3D" id="3.90.940.10">
    <property type="match status" value="1"/>
</dbReference>
<evidence type="ECO:0000313" key="4">
    <source>
        <dbReference type="EMBL" id="CAF9914761.1"/>
    </source>
</evidence>
<dbReference type="PROSITE" id="PS01111">
    <property type="entry name" value="RNA_POL_K_14KD"/>
    <property type="match status" value="1"/>
</dbReference>
<evidence type="ECO:0000313" key="5">
    <source>
        <dbReference type="Proteomes" id="UP000664169"/>
    </source>
</evidence>
<accession>A0A8H3EY34</accession>
<organism evidence="4 5">
    <name type="scientific">Gomphillus americanus</name>
    <dbReference type="NCBI Taxonomy" id="1940652"/>
    <lineage>
        <taxon>Eukaryota</taxon>
        <taxon>Fungi</taxon>
        <taxon>Dikarya</taxon>
        <taxon>Ascomycota</taxon>
        <taxon>Pezizomycotina</taxon>
        <taxon>Lecanoromycetes</taxon>
        <taxon>OSLEUM clade</taxon>
        <taxon>Ostropomycetidae</taxon>
        <taxon>Ostropales</taxon>
        <taxon>Graphidaceae</taxon>
        <taxon>Gomphilloideae</taxon>
        <taxon>Gomphillus</taxon>
    </lineage>
</organism>
<evidence type="ECO:0000256" key="3">
    <source>
        <dbReference type="SAM" id="MobiDB-lite"/>
    </source>
</evidence>
<dbReference type="AlphaFoldDB" id="A0A8H3EY34"/>
<dbReference type="Proteomes" id="UP000664169">
    <property type="component" value="Unassembled WGS sequence"/>
</dbReference>